<gene>
    <name evidence="2" type="ORF">CITCOLO1_LOCUS11286</name>
</gene>
<feature type="region of interest" description="Disordered" evidence="1">
    <location>
        <begin position="1"/>
        <end position="29"/>
    </location>
</feature>
<dbReference type="EMBL" id="OZ021738">
    <property type="protein sequence ID" value="CAK9319292.1"/>
    <property type="molecule type" value="Genomic_DNA"/>
</dbReference>
<dbReference type="Proteomes" id="UP001642487">
    <property type="component" value="Chromosome 4"/>
</dbReference>
<proteinExistence type="predicted"/>
<feature type="non-terminal residue" evidence="2">
    <location>
        <position position="1"/>
    </location>
</feature>
<accession>A0ABP0YFP4</accession>
<feature type="compositionally biased region" description="Polar residues" evidence="1">
    <location>
        <begin position="15"/>
        <end position="29"/>
    </location>
</feature>
<protein>
    <submittedName>
        <fullName evidence="2">Uncharacterized protein</fullName>
    </submittedName>
</protein>
<evidence type="ECO:0000313" key="2">
    <source>
        <dbReference type="EMBL" id="CAK9319292.1"/>
    </source>
</evidence>
<name>A0ABP0YFP4_9ROSI</name>
<organism evidence="2 3">
    <name type="scientific">Citrullus colocynthis</name>
    <name type="common">colocynth</name>
    <dbReference type="NCBI Taxonomy" id="252529"/>
    <lineage>
        <taxon>Eukaryota</taxon>
        <taxon>Viridiplantae</taxon>
        <taxon>Streptophyta</taxon>
        <taxon>Embryophyta</taxon>
        <taxon>Tracheophyta</taxon>
        <taxon>Spermatophyta</taxon>
        <taxon>Magnoliopsida</taxon>
        <taxon>eudicotyledons</taxon>
        <taxon>Gunneridae</taxon>
        <taxon>Pentapetalae</taxon>
        <taxon>rosids</taxon>
        <taxon>fabids</taxon>
        <taxon>Cucurbitales</taxon>
        <taxon>Cucurbitaceae</taxon>
        <taxon>Benincaseae</taxon>
        <taxon>Citrullus</taxon>
    </lineage>
</organism>
<evidence type="ECO:0000313" key="3">
    <source>
        <dbReference type="Proteomes" id="UP001642487"/>
    </source>
</evidence>
<keyword evidence="3" id="KW-1185">Reference proteome</keyword>
<evidence type="ECO:0000256" key="1">
    <source>
        <dbReference type="SAM" id="MobiDB-lite"/>
    </source>
</evidence>
<reference evidence="2 3" key="1">
    <citation type="submission" date="2024-03" db="EMBL/GenBank/DDBJ databases">
        <authorList>
            <person name="Gkanogiannis A."/>
            <person name="Becerra Lopez-Lavalle L."/>
        </authorList>
    </citation>
    <scope>NUCLEOTIDE SEQUENCE [LARGE SCALE GENOMIC DNA]</scope>
</reference>
<sequence length="66" mass="7061">DCWSKSAGDCPRLSPTPTHHQPTQALPSTLSRMLVRQTTPTTMHAHTPVARVVATPSADVPAHTHA</sequence>